<feature type="region of interest" description="Disordered" evidence="1">
    <location>
        <begin position="1"/>
        <end position="28"/>
    </location>
</feature>
<sequence>MAATDLPPSPTVSGKRSHPSLPELDIPPYRPQFVTTLADTDSPPCEGPPSPTATEIIDVEGADFTRTAEQHGVKVRDFALKSADELDDACLTGGSVKEYWNPTSALLRHDVHIRRPINMGPYVGLGKNLHRLLDSGWVVMEEAERHWTKEDWAAVKAYRSQPGGPYPYTLGRQRRPTAAFRTAQRKSAYPTAVLIVPDESIFMPKDEPGMWDGGDVTDEVEDGEETDTSDKNAKRRKISDEDTAHLGSRFMAPVSASSAPSAPTVTAPAPIPSVSRKTSHAIAPSSNKRTLRRTNTLVRVQ</sequence>
<gene>
    <name evidence="2" type="ORF">EUX98_g2926</name>
</gene>
<feature type="region of interest" description="Disordered" evidence="1">
    <location>
        <begin position="204"/>
        <end position="301"/>
    </location>
</feature>
<dbReference type="Proteomes" id="UP000308730">
    <property type="component" value="Unassembled WGS sequence"/>
</dbReference>
<keyword evidence="3" id="KW-1185">Reference proteome</keyword>
<evidence type="ECO:0000313" key="2">
    <source>
        <dbReference type="EMBL" id="THH31262.1"/>
    </source>
</evidence>
<comment type="caution">
    <text evidence="2">The sequence shown here is derived from an EMBL/GenBank/DDBJ whole genome shotgun (WGS) entry which is preliminary data.</text>
</comment>
<reference evidence="2 3" key="1">
    <citation type="submission" date="2019-02" db="EMBL/GenBank/DDBJ databases">
        <title>Genome sequencing of the rare red list fungi Antrodiella citrinella (Flaviporus citrinellus).</title>
        <authorList>
            <person name="Buettner E."/>
            <person name="Kellner H."/>
        </authorList>
    </citation>
    <scope>NUCLEOTIDE SEQUENCE [LARGE SCALE GENOMIC DNA]</scope>
    <source>
        <strain evidence="2 3">DSM 108506</strain>
    </source>
</reference>
<feature type="compositionally biased region" description="Basic and acidic residues" evidence="1">
    <location>
        <begin position="228"/>
        <end position="244"/>
    </location>
</feature>
<dbReference type="AlphaFoldDB" id="A0A4S4MXT9"/>
<dbReference type="OrthoDB" id="3244491at2759"/>
<evidence type="ECO:0000256" key="1">
    <source>
        <dbReference type="SAM" id="MobiDB-lite"/>
    </source>
</evidence>
<organism evidence="2 3">
    <name type="scientific">Antrodiella citrinella</name>
    <dbReference type="NCBI Taxonomy" id="2447956"/>
    <lineage>
        <taxon>Eukaryota</taxon>
        <taxon>Fungi</taxon>
        <taxon>Dikarya</taxon>
        <taxon>Basidiomycota</taxon>
        <taxon>Agaricomycotina</taxon>
        <taxon>Agaricomycetes</taxon>
        <taxon>Polyporales</taxon>
        <taxon>Steccherinaceae</taxon>
        <taxon>Antrodiella</taxon>
    </lineage>
</organism>
<dbReference type="EMBL" id="SGPM01000052">
    <property type="protein sequence ID" value="THH31262.1"/>
    <property type="molecule type" value="Genomic_DNA"/>
</dbReference>
<feature type="compositionally biased region" description="Acidic residues" evidence="1">
    <location>
        <begin position="215"/>
        <end position="227"/>
    </location>
</feature>
<accession>A0A4S4MXT9</accession>
<protein>
    <submittedName>
        <fullName evidence="2">Uncharacterized protein</fullName>
    </submittedName>
</protein>
<feature type="compositionally biased region" description="Low complexity" evidence="1">
    <location>
        <begin position="252"/>
        <end position="274"/>
    </location>
</feature>
<proteinExistence type="predicted"/>
<evidence type="ECO:0000313" key="3">
    <source>
        <dbReference type="Proteomes" id="UP000308730"/>
    </source>
</evidence>
<name>A0A4S4MXT9_9APHY</name>